<keyword evidence="1" id="KW-0472">Membrane</keyword>
<dbReference type="Proteomes" id="UP000233417">
    <property type="component" value="Unassembled WGS sequence"/>
</dbReference>
<evidence type="ECO:0000256" key="1">
    <source>
        <dbReference type="SAM" id="Phobius"/>
    </source>
</evidence>
<sequence length="960" mass="105760">MDNSIIAKYRVKKYLKIFSIILFLSFISLIIYSFIRSEPKEIIFSNVSSSSITVSWSSKSATPGLAYVIEKDGLIPFSILTLGKDLYYDTRDIREKELQDTQKTMENTFSNNSAPIFFDNFVSSIGIIKQGKYYTHHVEIKNLKPESEYEIMIGDGIIFRKAISLNDNSLVTTTKVPEQIFTPVPRYGAIKDAEGMNTPVDELISLSDGVVYLNYFDEATKERSNIFSSPLNSEGNWYIDSSSAVDKEGDSFINKYIDSLPTNILVELRIDAGPKGIWEKTIPVEVTTPADTIVINDPELVKEDGLNILQKVEANNFINENLVKGVNANSCVFVGFCACGENVGGTWKDCSTCDQATWNARKCDKNQQSLSSAIQEIAKDPQNRNCGGGGVPNSTALISGVCKRCTDGRWQNTDASGCSNISQNGAIDQSGGVTVTDDDDDGQPPLEAQKRVIVVIAGQNENLACNQPLDEVARGCQCFYPVRVGMGRRENINYGQSCTAVSLPAVINEEVTNEVVQQCHESTAANATITLPGSNTIAICVNGRIVETVANAVDTTWSGAVNFSNTVLSVAQAGPIGILNDITTKALETQERVQDVVLSVLAQGIEYRASCSRLICRCPDGSVINWAGVCREVSSCSNTDTDGKVCDYAGHTCQADRCNGPKVKSELQNSPNFVSKAYAVETPNYTEFVLDSQTGILTGIEAGVYSFEHEGERYYFQVTDELLERNNGKVFLFVDLNGNDKFDKDDKPLSEYGSVVKISTAKQKYNYSLKTGFNFVSFPFLITNEEARMASGLIETLNNTYQDAVFSISKYDGTWKIFGVNGQSYSGTDFQIIPGQGYILKAMRNVDISLVGQPVVFEKQGDNAPITLYPGWNLIGTYGTNVKKYTAKSLIQGINSYEPIDFTADNVSRWESDVQRYDGLQITNENGIDIEYGFDFPINSLQSYFVRILQGKGNWQPELK</sequence>
<gene>
    <name evidence="2" type="ORF">CVU76_02140</name>
</gene>
<evidence type="ECO:0000313" key="2">
    <source>
        <dbReference type="EMBL" id="PKN02804.1"/>
    </source>
</evidence>
<keyword evidence="1" id="KW-1133">Transmembrane helix</keyword>
<accession>A0A2N2F3L8</accession>
<reference evidence="2 3" key="1">
    <citation type="journal article" date="2017" name="ISME J.">
        <title>Potential for microbial H2 and metal transformations associated with novel bacteria and archaea in deep terrestrial subsurface sediments.</title>
        <authorList>
            <person name="Hernsdorf A.W."/>
            <person name="Amano Y."/>
            <person name="Miyakawa K."/>
            <person name="Ise K."/>
            <person name="Suzuki Y."/>
            <person name="Anantharaman K."/>
            <person name="Probst A."/>
            <person name="Burstein D."/>
            <person name="Thomas B.C."/>
            <person name="Banfield J.F."/>
        </authorList>
    </citation>
    <scope>NUCLEOTIDE SEQUENCE [LARGE SCALE GENOMIC DNA]</scope>
    <source>
        <strain evidence="2">HGW-Dojkabacteria-1</strain>
    </source>
</reference>
<comment type="caution">
    <text evidence="2">The sequence shown here is derived from an EMBL/GenBank/DDBJ whole genome shotgun (WGS) entry which is preliminary data.</text>
</comment>
<protein>
    <recommendedName>
        <fullName evidence="4">Purple acid phosphatase N-terminal domain-containing protein</fullName>
    </recommendedName>
</protein>
<organism evidence="2 3">
    <name type="scientific">Candidatus Dojkabacteria bacterium HGW-Dojkabacteria-1</name>
    <dbReference type="NCBI Taxonomy" id="2013761"/>
    <lineage>
        <taxon>Bacteria</taxon>
        <taxon>Candidatus Dojkabacteria</taxon>
    </lineage>
</organism>
<dbReference type="EMBL" id="PHAO01000001">
    <property type="protein sequence ID" value="PKN02804.1"/>
    <property type="molecule type" value="Genomic_DNA"/>
</dbReference>
<proteinExistence type="predicted"/>
<evidence type="ECO:0008006" key="4">
    <source>
        <dbReference type="Google" id="ProtNLM"/>
    </source>
</evidence>
<name>A0A2N2F3L8_9BACT</name>
<evidence type="ECO:0000313" key="3">
    <source>
        <dbReference type="Proteomes" id="UP000233417"/>
    </source>
</evidence>
<dbReference type="AlphaFoldDB" id="A0A2N2F3L8"/>
<keyword evidence="1" id="KW-0812">Transmembrane</keyword>
<feature type="transmembrane region" description="Helical" evidence="1">
    <location>
        <begin position="14"/>
        <end position="35"/>
    </location>
</feature>